<dbReference type="EMBL" id="PZEV01000048">
    <property type="protein sequence ID" value="PTI49816.1"/>
    <property type="molecule type" value="Genomic_DNA"/>
</dbReference>
<evidence type="ECO:0000313" key="1">
    <source>
        <dbReference type="EMBL" id="PTI49816.1"/>
    </source>
</evidence>
<proteinExistence type="predicted"/>
<name>A0A2T4PY29_STAWA</name>
<protein>
    <submittedName>
        <fullName evidence="1">Uncharacterized protein</fullName>
    </submittedName>
</protein>
<reference evidence="1 2" key="1">
    <citation type="journal article" date="2016" name="Front. Microbiol.">
        <title>Comprehensive Phylogenetic Analysis of Bovine Non-aureus Staphylococci Species Based on Whole-Genome Sequencing.</title>
        <authorList>
            <person name="Naushad S."/>
            <person name="Barkema H.W."/>
            <person name="Luby C."/>
            <person name="Condas L.A."/>
            <person name="Nobrega D.B."/>
            <person name="Carson D.A."/>
            <person name="De Buck J."/>
        </authorList>
    </citation>
    <scope>NUCLEOTIDE SEQUENCE [LARGE SCALE GENOMIC DNA]</scope>
    <source>
        <strain evidence="1 2">SNUC 2993</strain>
    </source>
</reference>
<organism evidence="1 2">
    <name type="scientific">Staphylococcus warneri</name>
    <dbReference type="NCBI Taxonomy" id="1292"/>
    <lineage>
        <taxon>Bacteria</taxon>
        <taxon>Bacillati</taxon>
        <taxon>Bacillota</taxon>
        <taxon>Bacilli</taxon>
        <taxon>Bacillales</taxon>
        <taxon>Staphylococcaceae</taxon>
        <taxon>Staphylococcus</taxon>
    </lineage>
</organism>
<sequence>MSRKLKIILPTIIGLLLILGIAWGVYAFITNTPKNTYLLSEKKTAKNLNSYVNDRFENEMKFQEKYKDNSYLSSLELSADVSKKVIKEMGLPKSAVDGTKIIASIGHDPKKDKGYINLEPTIVDEKIGKFQWSADGKKQYFESPFFKDIYSVKNSDMIQTLADLQGVDVEDLKEQGLSNPNLNLNNQLGVVHSQQDDIDTVAKRYTDVITKQLDDDDFKKGDKEEIKVDGHDKKVKPVTLTINREKAKKISIAVLKKAENDAELKRLSNVNKDEYKKLIKDSLQEIEDTPKKYFPKIESKIYEDDHNILKRHITITDSKDKKSVIKGTNSIGDDLKLDYNAAFEGNKLNIKGTSKKDGDKYKDKYTVKTEDDINQYQFDLDNKESQEDSKRKDSGKVTFDDGIDTHDITFNNVIDTDTKNNQQKQKLNIGFKIEDEPINIILNANTKLKEDINFDSESAKDFNSLSDKEKKKLSKEIDKKGEDTFKKVTKKLDD</sequence>
<dbReference type="Proteomes" id="UP000240717">
    <property type="component" value="Unassembled WGS sequence"/>
</dbReference>
<evidence type="ECO:0000313" key="2">
    <source>
        <dbReference type="Proteomes" id="UP000240717"/>
    </source>
</evidence>
<accession>A0A2T4PY29</accession>
<gene>
    <name evidence="1" type="ORF">BU085_11105</name>
</gene>
<dbReference type="RefSeq" id="WP_107532619.1">
    <property type="nucleotide sequence ID" value="NZ_JAQSUS010000002.1"/>
</dbReference>
<dbReference type="AlphaFoldDB" id="A0A2T4PY29"/>
<comment type="caution">
    <text evidence="1">The sequence shown here is derived from an EMBL/GenBank/DDBJ whole genome shotgun (WGS) entry which is preliminary data.</text>
</comment>